<keyword evidence="6" id="KW-0863">Zinc-finger</keyword>
<evidence type="ECO:0000256" key="15">
    <source>
        <dbReference type="SAM" id="MobiDB-lite"/>
    </source>
</evidence>
<dbReference type="Proteomes" id="UP000007303">
    <property type="component" value="Unassembled WGS sequence"/>
</dbReference>
<dbReference type="PIRSF" id="PIRSF002527">
    <property type="entry name" value="ER-like_NR"/>
    <property type="match status" value="1"/>
</dbReference>
<evidence type="ECO:0000256" key="8">
    <source>
        <dbReference type="ARBA" id="ARBA00023015"/>
    </source>
</evidence>
<evidence type="ECO:0000256" key="5">
    <source>
        <dbReference type="ARBA" id="ARBA00022723"/>
    </source>
</evidence>
<evidence type="ECO:0000256" key="2">
    <source>
        <dbReference type="ARBA" id="ARBA00004123"/>
    </source>
</evidence>
<dbReference type="CDD" id="cd06949">
    <property type="entry name" value="NR_LBD_ER"/>
    <property type="match status" value="1"/>
</dbReference>
<dbReference type="InterPro" id="IPR000536">
    <property type="entry name" value="Nucl_hrmn_rcpt_lig-bd"/>
</dbReference>
<comment type="function">
    <text evidence="1">The steroid hormones and their receptors are involved in the regulation of eukaryotic gene expression and affect cellular proliferation and differentiation in target tissues.</text>
</comment>
<dbReference type="PIRSF" id="PIRSF500102">
    <property type="entry name" value="ER-b"/>
    <property type="match status" value="1"/>
</dbReference>
<dbReference type="Pfam" id="PF00104">
    <property type="entry name" value="Hormone_recep"/>
    <property type="match status" value="1"/>
</dbReference>
<comment type="subcellular location">
    <subcellularLocation>
        <location evidence="2 14">Nucleus</location>
    </subcellularLocation>
</comment>
<dbReference type="PANTHER" id="PTHR48092">
    <property type="entry name" value="KNIRPS-RELATED PROTEIN-RELATED"/>
    <property type="match status" value="1"/>
</dbReference>
<protein>
    <submittedName>
        <fullName evidence="18">Estrogen receptor 2a</fullName>
    </submittedName>
</protein>
<evidence type="ECO:0000256" key="1">
    <source>
        <dbReference type="ARBA" id="ARBA00003830"/>
    </source>
</evidence>
<dbReference type="OMA" id="HLHCMKV"/>
<dbReference type="Gene3D" id="1.10.565.10">
    <property type="entry name" value="Retinoid X Receptor"/>
    <property type="match status" value="1"/>
</dbReference>
<feature type="domain" description="Nuclear receptor" evidence="16">
    <location>
        <begin position="153"/>
        <end position="229"/>
    </location>
</feature>
<dbReference type="FunFam" id="1.10.565.10:FF:000010">
    <property type="entry name" value="Estrogen receptor"/>
    <property type="match status" value="1"/>
</dbReference>
<sequence>MAVAASQQNDQPLLQLQQVDSSRAGGSGVSPVLGPALEGSQPICIPSPYADLSPDFSAVPFYGPAIFSYARPAISDRASVHRSMSPSLFWPAHAHAGPHVPLHPSQARPQLGWTELSPLDREKDSKLSLGKSARRRLPESQEAVVSSGGKADLHYCAVCHDYASGYHYGVWSCEGCKAFFKRSIQTGQNDYICPATNQCTIDKNRRKSCQSCRLRKCYEVGMTKCGMRKERRSSRNPQGRGGSHGSAQGRASRPGGLTGPRGAPFSAPHPPQLTSEQLIQRMLEAEPPETYLMKEMKRPVTEANIMMSMTTLADKELVHMISWAKKIPGFVELSLLDQVHLLECCWLEVLMMGLMWRSVDHPGKLIFSPDLSLSREEGSCVQGFSEIFDMLIAATSRVRELRLQREEYVCLKAMILLNSDMCLSSSQGGEELQSRNRLLRLLDAVTDALVWAIAKTGLTFREQYTRLAHLLMLLSHIRHLSWRSNKGMDHLHSMKMKNMVPLYDLLLEMLDAHIMHSSRLSRRPSQQESAESAGSPAERAGSSSRAWSPGSSSRDGGEAQ</sequence>
<dbReference type="CDD" id="cd07171">
    <property type="entry name" value="NR_DBD_ER"/>
    <property type="match status" value="1"/>
</dbReference>
<dbReference type="GO" id="GO:0030520">
    <property type="term" value="P:estrogen receptor signaling pathway"/>
    <property type="evidence" value="ECO:0007669"/>
    <property type="project" value="InterPro"/>
</dbReference>
<evidence type="ECO:0000256" key="12">
    <source>
        <dbReference type="ARBA" id="ARBA00023170"/>
    </source>
</evidence>
<dbReference type="AlphaFoldDB" id="H3CBL4"/>
<feature type="region of interest" description="Disordered" evidence="15">
    <location>
        <begin position="518"/>
        <end position="560"/>
    </location>
</feature>
<dbReference type="Gene3D" id="3.30.50.10">
    <property type="entry name" value="Erythroid Transcription Factor GATA-1, subunit A"/>
    <property type="match status" value="1"/>
</dbReference>
<reference evidence="18" key="2">
    <citation type="submission" date="2025-08" db="UniProtKB">
        <authorList>
            <consortium name="Ensembl"/>
        </authorList>
    </citation>
    <scope>IDENTIFICATION</scope>
</reference>
<keyword evidence="10" id="KW-0238">DNA-binding</keyword>
<comment type="similarity">
    <text evidence="3 14">Belongs to the nuclear hormone receptor family. NR3 subfamily.</text>
</comment>
<evidence type="ECO:0000259" key="17">
    <source>
        <dbReference type="PROSITE" id="PS51843"/>
    </source>
</evidence>
<dbReference type="FunFam" id="3.30.50.10:FF:000139">
    <property type="entry name" value="Estrogen receptor beta a variant b"/>
    <property type="match status" value="1"/>
</dbReference>
<reference evidence="18" key="3">
    <citation type="submission" date="2025-09" db="UniProtKB">
        <authorList>
            <consortium name="Ensembl"/>
        </authorList>
    </citation>
    <scope>IDENTIFICATION</scope>
</reference>
<dbReference type="InterPro" id="IPR013088">
    <property type="entry name" value="Znf_NHR/GATA"/>
</dbReference>
<evidence type="ECO:0000313" key="18">
    <source>
        <dbReference type="Ensembl" id="ENSTNIP00000005636.1"/>
    </source>
</evidence>
<dbReference type="InParanoid" id="H3CBL4"/>
<dbReference type="SMART" id="SM00399">
    <property type="entry name" value="ZnF_C4"/>
    <property type="match status" value="1"/>
</dbReference>
<accession>H3CBL4</accession>
<dbReference type="PROSITE" id="PS51030">
    <property type="entry name" value="NUCLEAR_REC_DBD_2"/>
    <property type="match status" value="1"/>
</dbReference>
<organism evidence="18 19">
    <name type="scientific">Tetraodon nigroviridis</name>
    <name type="common">Spotted green pufferfish</name>
    <name type="synonym">Chelonodon nigroviridis</name>
    <dbReference type="NCBI Taxonomy" id="99883"/>
    <lineage>
        <taxon>Eukaryota</taxon>
        <taxon>Metazoa</taxon>
        <taxon>Chordata</taxon>
        <taxon>Craniata</taxon>
        <taxon>Vertebrata</taxon>
        <taxon>Euteleostomi</taxon>
        <taxon>Actinopterygii</taxon>
        <taxon>Neopterygii</taxon>
        <taxon>Teleostei</taxon>
        <taxon>Neoteleostei</taxon>
        <taxon>Acanthomorphata</taxon>
        <taxon>Eupercaria</taxon>
        <taxon>Tetraodontiformes</taxon>
        <taxon>Tetradontoidea</taxon>
        <taxon>Tetraodontidae</taxon>
        <taxon>Tetraodon</taxon>
    </lineage>
</organism>
<keyword evidence="11 14" id="KW-0804">Transcription</keyword>
<dbReference type="InterPro" id="IPR028355">
    <property type="entry name" value="ER-beta/gamma"/>
</dbReference>
<keyword evidence="19" id="KW-1185">Reference proteome</keyword>
<dbReference type="STRING" id="99883.ENSTNIP00000005636"/>
<keyword evidence="5" id="KW-0479">Metal-binding</keyword>
<evidence type="ECO:0000256" key="4">
    <source>
        <dbReference type="ARBA" id="ARBA00022665"/>
    </source>
</evidence>
<dbReference type="SUPFAM" id="SSF48508">
    <property type="entry name" value="Nuclear receptor ligand-binding domain"/>
    <property type="match status" value="1"/>
</dbReference>
<feature type="region of interest" description="Disordered" evidence="15">
    <location>
        <begin position="122"/>
        <end position="141"/>
    </location>
</feature>
<evidence type="ECO:0000256" key="6">
    <source>
        <dbReference type="ARBA" id="ARBA00022771"/>
    </source>
</evidence>
<keyword evidence="13 14" id="KW-0539">Nucleus</keyword>
<dbReference type="GO" id="GO:0005634">
    <property type="term" value="C:nucleus"/>
    <property type="evidence" value="ECO:0007669"/>
    <property type="project" value="UniProtKB-SubCell"/>
</dbReference>
<dbReference type="InterPro" id="IPR024178">
    <property type="entry name" value="Est_rcpt/est-rel_rcp"/>
</dbReference>
<evidence type="ECO:0000256" key="3">
    <source>
        <dbReference type="ARBA" id="ARBA00005413"/>
    </source>
</evidence>
<evidence type="ECO:0000256" key="10">
    <source>
        <dbReference type="ARBA" id="ARBA00023125"/>
    </source>
</evidence>
<dbReference type="SUPFAM" id="SSF57716">
    <property type="entry name" value="Glucocorticoid receptor-like (DNA-binding domain)"/>
    <property type="match status" value="1"/>
</dbReference>
<dbReference type="GeneTree" id="ENSGT00940000156116"/>
<evidence type="ECO:0000259" key="16">
    <source>
        <dbReference type="PROSITE" id="PS51030"/>
    </source>
</evidence>
<dbReference type="Ensembl" id="ENSTNIT00000005784.1">
    <property type="protein sequence ID" value="ENSTNIP00000005636.1"/>
    <property type="gene ID" value="ENSTNIG00000003064.1"/>
</dbReference>
<reference evidence="19" key="1">
    <citation type="journal article" date="2004" name="Nature">
        <title>Genome duplication in the teleost fish Tetraodon nigroviridis reveals the early vertebrate proto-karyotype.</title>
        <authorList>
            <person name="Jaillon O."/>
            <person name="Aury J.-M."/>
            <person name="Brunet F."/>
            <person name="Petit J.-L."/>
            <person name="Stange-Thomann N."/>
            <person name="Mauceli E."/>
            <person name="Bouneau L."/>
            <person name="Fischer C."/>
            <person name="Ozouf-Costaz C."/>
            <person name="Bernot A."/>
            <person name="Nicaud S."/>
            <person name="Jaffe D."/>
            <person name="Fisher S."/>
            <person name="Lutfalla G."/>
            <person name="Dossat C."/>
            <person name="Segurens B."/>
            <person name="Dasilva C."/>
            <person name="Salanoubat M."/>
            <person name="Levy M."/>
            <person name="Boudet N."/>
            <person name="Castellano S."/>
            <person name="Anthouard V."/>
            <person name="Jubin C."/>
            <person name="Castelli V."/>
            <person name="Katinka M."/>
            <person name="Vacherie B."/>
            <person name="Biemont C."/>
            <person name="Skalli Z."/>
            <person name="Cattolico L."/>
            <person name="Poulain J."/>
            <person name="De Berardinis V."/>
            <person name="Cruaud C."/>
            <person name="Duprat S."/>
            <person name="Brottier P."/>
            <person name="Coutanceau J.-P."/>
            <person name="Gouzy J."/>
            <person name="Parra G."/>
            <person name="Lardier G."/>
            <person name="Chapple C."/>
            <person name="McKernan K.J."/>
            <person name="McEwan P."/>
            <person name="Bosak S."/>
            <person name="Kellis M."/>
            <person name="Volff J.-N."/>
            <person name="Guigo R."/>
            <person name="Zody M.C."/>
            <person name="Mesirov J."/>
            <person name="Lindblad-Toh K."/>
            <person name="Birren B."/>
            <person name="Nusbaum C."/>
            <person name="Kahn D."/>
            <person name="Robinson-Rechavi M."/>
            <person name="Laudet V."/>
            <person name="Schachter V."/>
            <person name="Quetier F."/>
            <person name="Saurin W."/>
            <person name="Scarpelli C."/>
            <person name="Wincker P."/>
            <person name="Lander E.S."/>
            <person name="Weissenbach J."/>
            <person name="Roest Crollius H."/>
        </authorList>
    </citation>
    <scope>NUCLEOTIDE SEQUENCE [LARGE SCALE GENOMIC DNA]</scope>
</reference>
<dbReference type="InterPro" id="IPR035500">
    <property type="entry name" value="NHR-like_dom_sf"/>
</dbReference>
<dbReference type="GO" id="GO:0008270">
    <property type="term" value="F:zinc ion binding"/>
    <property type="evidence" value="ECO:0007669"/>
    <property type="project" value="UniProtKB-KW"/>
</dbReference>
<evidence type="ECO:0000256" key="9">
    <source>
        <dbReference type="ARBA" id="ARBA00023121"/>
    </source>
</evidence>
<evidence type="ECO:0000256" key="14">
    <source>
        <dbReference type="PIRNR" id="PIRNR002527"/>
    </source>
</evidence>
<dbReference type="FunCoup" id="H3CBL4">
    <property type="interactions" value="438"/>
</dbReference>
<dbReference type="GO" id="GO:0005496">
    <property type="term" value="F:steroid binding"/>
    <property type="evidence" value="ECO:0007669"/>
    <property type="project" value="UniProtKB-KW"/>
</dbReference>
<dbReference type="SMART" id="SM00430">
    <property type="entry name" value="HOLI"/>
    <property type="match status" value="1"/>
</dbReference>
<dbReference type="GO" id="GO:0043565">
    <property type="term" value="F:sequence-specific DNA binding"/>
    <property type="evidence" value="ECO:0007669"/>
    <property type="project" value="InterPro"/>
</dbReference>
<dbReference type="PRINTS" id="PR00398">
    <property type="entry name" value="STRDHORMONER"/>
</dbReference>
<dbReference type="HOGENOM" id="CLU_007368_11_1_1"/>
<evidence type="ECO:0000256" key="11">
    <source>
        <dbReference type="ARBA" id="ARBA00023163"/>
    </source>
</evidence>
<dbReference type="InterPro" id="IPR021064">
    <property type="entry name" value="ER-beta-like_N"/>
</dbReference>
<feature type="domain" description="NR LBD" evidence="17">
    <location>
        <begin position="274"/>
        <end position="513"/>
    </location>
</feature>
<dbReference type="PROSITE" id="PS51843">
    <property type="entry name" value="NR_LBD"/>
    <property type="match status" value="1"/>
</dbReference>
<evidence type="ECO:0000256" key="7">
    <source>
        <dbReference type="ARBA" id="ARBA00022833"/>
    </source>
</evidence>
<feature type="compositionally biased region" description="Low complexity" evidence="15">
    <location>
        <begin position="539"/>
        <end position="554"/>
    </location>
</feature>
<dbReference type="GO" id="GO:0071392">
    <property type="term" value="P:cellular response to estradiol stimulus"/>
    <property type="evidence" value="ECO:0007669"/>
    <property type="project" value="InterPro"/>
</dbReference>
<dbReference type="PRINTS" id="PR00047">
    <property type="entry name" value="STROIDFINGER"/>
</dbReference>
<keyword evidence="7" id="KW-0862">Zinc</keyword>
<dbReference type="InterPro" id="IPR001628">
    <property type="entry name" value="Znf_hrmn_rcpt"/>
</dbReference>
<feature type="region of interest" description="Disordered" evidence="15">
    <location>
        <begin position="228"/>
        <end position="271"/>
    </location>
</feature>
<dbReference type="PROSITE" id="PS00031">
    <property type="entry name" value="NUCLEAR_REC_DBD_1"/>
    <property type="match status" value="1"/>
</dbReference>
<evidence type="ECO:0000313" key="19">
    <source>
        <dbReference type="Proteomes" id="UP000007303"/>
    </source>
</evidence>
<dbReference type="Pfam" id="PF00105">
    <property type="entry name" value="zf-C4"/>
    <property type="match status" value="1"/>
</dbReference>
<name>H3CBL4_TETNG</name>
<keyword evidence="12 14" id="KW-0675">Receptor</keyword>
<feature type="compositionally biased region" description="Polar residues" evidence="15">
    <location>
        <begin position="523"/>
        <end position="532"/>
    </location>
</feature>
<keyword evidence="4" id="KW-0754">Steroid-binding</keyword>
<dbReference type="InterPro" id="IPR001723">
    <property type="entry name" value="Nuclear_hrmn_rcpt"/>
</dbReference>
<evidence type="ECO:0000256" key="13">
    <source>
        <dbReference type="ARBA" id="ARBA00023242"/>
    </source>
</evidence>
<proteinExistence type="inferred from homology"/>
<keyword evidence="9" id="KW-0446">Lipid-binding</keyword>
<dbReference type="InterPro" id="IPR050200">
    <property type="entry name" value="Nuclear_hormone_rcpt_NR3"/>
</dbReference>
<dbReference type="GO" id="GO:0030284">
    <property type="term" value="F:nuclear estrogen receptor activity"/>
    <property type="evidence" value="ECO:0007669"/>
    <property type="project" value="InterPro"/>
</dbReference>
<dbReference type="GO" id="GO:0042562">
    <property type="term" value="F:hormone binding"/>
    <property type="evidence" value="ECO:0007669"/>
    <property type="project" value="UniProtKB-ARBA"/>
</dbReference>
<dbReference type="Pfam" id="PF12497">
    <property type="entry name" value="ERbeta_N"/>
    <property type="match status" value="1"/>
</dbReference>
<keyword evidence="8 14" id="KW-0805">Transcription regulation</keyword>